<keyword evidence="9" id="KW-1185">Reference proteome</keyword>
<feature type="domain" description="ABC transporter" evidence="7">
    <location>
        <begin position="5"/>
        <end position="241"/>
    </location>
</feature>
<protein>
    <submittedName>
        <fullName evidence="8">ABC transporter ATP-binding protein</fullName>
    </submittedName>
</protein>
<dbReference type="RefSeq" id="WP_182808081.1">
    <property type="nucleotide sequence ID" value="NZ_JACJFM010000006.1"/>
</dbReference>
<keyword evidence="2" id="KW-0813">Transport</keyword>
<comment type="caution">
    <text evidence="8">The sequence shown here is derived from an EMBL/GenBank/DDBJ whole genome shotgun (WGS) entry which is preliminary data.</text>
</comment>
<dbReference type="AlphaFoldDB" id="A0A839INN6"/>
<evidence type="ECO:0000256" key="1">
    <source>
        <dbReference type="ARBA" id="ARBA00005417"/>
    </source>
</evidence>
<name>A0A839INN6_9GAMM</name>
<keyword evidence="5" id="KW-1278">Translocase</keyword>
<evidence type="ECO:0000313" key="9">
    <source>
        <dbReference type="Proteomes" id="UP000565262"/>
    </source>
</evidence>
<dbReference type="EMBL" id="JACJFM010000006">
    <property type="protein sequence ID" value="MBB1486304.1"/>
    <property type="molecule type" value="Genomic_DNA"/>
</dbReference>
<evidence type="ECO:0000256" key="2">
    <source>
        <dbReference type="ARBA" id="ARBA00022448"/>
    </source>
</evidence>
<dbReference type="Pfam" id="PF00005">
    <property type="entry name" value="ABC_tran"/>
    <property type="match status" value="1"/>
</dbReference>
<dbReference type="InterPro" id="IPR003439">
    <property type="entry name" value="ABC_transporter-like_ATP-bd"/>
</dbReference>
<dbReference type="FunFam" id="3.40.50.300:FF:000134">
    <property type="entry name" value="Iron-enterobactin ABC transporter ATP-binding protein"/>
    <property type="match status" value="1"/>
</dbReference>
<dbReference type="InterPro" id="IPR017871">
    <property type="entry name" value="ABC_transporter-like_CS"/>
</dbReference>
<dbReference type="SMART" id="SM00382">
    <property type="entry name" value="AAA"/>
    <property type="match status" value="1"/>
</dbReference>
<evidence type="ECO:0000313" key="8">
    <source>
        <dbReference type="EMBL" id="MBB1486304.1"/>
    </source>
</evidence>
<evidence type="ECO:0000256" key="3">
    <source>
        <dbReference type="ARBA" id="ARBA00022741"/>
    </source>
</evidence>
<dbReference type="GO" id="GO:0016887">
    <property type="term" value="F:ATP hydrolysis activity"/>
    <property type="evidence" value="ECO:0007669"/>
    <property type="project" value="InterPro"/>
</dbReference>
<reference evidence="8 9" key="1">
    <citation type="submission" date="2020-08" db="EMBL/GenBank/DDBJ databases">
        <title>Oceanospirillum sp. nov. isolated from marine sediment.</title>
        <authorList>
            <person name="Ji X."/>
        </authorList>
    </citation>
    <scope>NUCLEOTIDE SEQUENCE [LARGE SCALE GENOMIC DNA]</scope>
    <source>
        <strain evidence="8 9">D5</strain>
    </source>
</reference>
<gene>
    <name evidence="8" type="ORF">H4O21_06750</name>
</gene>
<evidence type="ECO:0000256" key="4">
    <source>
        <dbReference type="ARBA" id="ARBA00022840"/>
    </source>
</evidence>
<keyword evidence="3" id="KW-0547">Nucleotide-binding</keyword>
<dbReference type="PROSITE" id="PS50893">
    <property type="entry name" value="ABC_TRANSPORTER_2"/>
    <property type="match status" value="1"/>
</dbReference>
<sequence>MTTLLSTHQLNIRIGNKQICTGLSAGIQAGEVWGLLGGNGAGKTTLLHTLAGLRKPDSGQILYKSELLSGINSRKKARMCGILLQDDESQFPATVMETVLQGRHPHLSLWQWEGEEDEQIAVDALIKTDLAEHKDKNVTQLSGGEKQRLKIATLLVQNPDILLADEPTNHLDLPHQINLLKLLTDRVRSNSQTLLMSLHDLNLVWRFCDKVILLYPDREPETGNTVDLLIPDHLEALYQHPIHCLDTDKGRLFVAA</sequence>
<comment type="function">
    <text evidence="6">Part of the ABC transporter complex HmuTUV involved in hemin import. Responsible for energy coupling to the transport system.</text>
</comment>
<dbReference type="InterPro" id="IPR003593">
    <property type="entry name" value="AAA+_ATPase"/>
</dbReference>
<keyword evidence="4 8" id="KW-0067">ATP-binding</keyword>
<dbReference type="InterPro" id="IPR027417">
    <property type="entry name" value="P-loop_NTPase"/>
</dbReference>
<comment type="similarity">
    <text evidence="1">Belongs to the ABC transporter superfamily.</text>
</comment>
<dbReference type="SUPFAM" id="SSF52540">
    <property type="entry name" value="P-loop containing nucleoside triphosphate hydrolases"/>
    <property type="match status" value="1"/>
</dbReference>
<dbReference type="PANTHER" id="PTHR42794">
    <property type="entry name" value="HEMIN IMPORT ATP-BINDING PROTEIN HMUV"/>
    <property type="match status" value="1"/>
</dbReference>
<evidence type="ECO:0000256" key="5">
    <source>
        <dbReference type="ARBA" id="ARBA00022967"/>
    </source>
</evidence>
<dbReference type="Gene3D" id="3.40.50.300">
    <property type="entry name" value="P-loop containing nucleotide triphosphate hydrolases"/>
    <property type="match status" value="1"/>
</dbReference>
<proteinExistence type="inferred from homology"/>
<dbReference type="PANTHER" id="PTHR42794:SF1">
    <property type="entry name" value="HEMIN IMPORT ATP-BINDING PROTEIN HMUV"/>
    <property type="match status" value="1"/>
</dbReference>
<dbReference type="CDD" id="cd03214">
    <property type="entry name" value="ABC_Iron-Siderophores_B12_Hemin"/>
    <property type="match status" value="1"/>
</dbReference>
<organism evidence="8 9">
    <name type="scientific">Oceanospirillum sediminis</name>
    <dbReference type="NCBI Taxonomy" id="2760088"/>
    <lineage>
        <taxon>Bacteria</taxon>
        <taxon>Pseudomonadati</taxon>
        <taxon>Pseudomonadota</taxon>
        <taxon>Gammaproteobacteria</taxon>
        <taxon>Oceanospirillales</taxon>
        <taxon>Oceanospirillaceae</taxon>
        <taxon>Oceanospirillum</taxon>
    </lineage>
</organism>
<evidence type="ECO:0000259" key="7">
    <source>
        <dbReference type="PROSITE" id="PS50893"/>
    </source>
</evidence>
<dbReference type="PROSITE" id="PS00211">
    <property type="entry name" value="ABC_TRANSPORTER_1"/>
    <property type="match status" value="1"/>
</dbReference>
<dbReference type="GO" id="GO:0005524">
    <property type="term" value="F:ATP binding"/>
    <property type="evidence" value="ECO:0007669"/>
    <property type="project" value="UniProtKB-KW"/>
</dbReference>
<dbReference type="Proteomes" id="UP000565262">
    <property type="component" value="Unassembled WGS sequence"/>
</dbReference>
<accession>A0A839INN6</accession>
<evidence type="ECO:0000256" key="6">
    <source>
        <dbReference type="ARBA" id="ARBA00037066"/>
    </source>
</evidence>